<evidence type="ECO:0000256" key="2">
    <source>
        <dbReference type="ARBA" id="ARBA00010527"/>
    </source>
</evidence>
<name>A0A1G6CXF1_9BACT</name>
<dbReference type="PRINTS" id="PR01900">
    <property type="entry name" value="YIDCPROTEIN"/>
</dbReference>
<dbReference type="STRING" id="617002.SAMN05660653_01789"/>
<dbReference type="CDD" id="cd19961">
    <property type="entry name" value="EcYidC-like_peri"/>
    <property type="match status" value="1"/>
</dbReference>
<evidence type="ECO:0000256" key="12">
    <source>
        <dbReference type="ARBA" id="ARBA00033342"/>
    </source>
</evidence>
<dbReference type="InterPro" id="IPR028055">
    <property type="entry name" value="YidC/Oxa/ALB_C"/>
</dbReference>
<accession>A0A1G6CXF1</accession>
<keyword evidence="18" id="KW-1185">Reference proteome</keyword>
<keyword evidence="6 13" id="KW-0812">Transmembrane</keyword>
<dbReference type="NCBIfam" id="TIGR03592">
    <property type="entry name" value="yidC_oxa1_cterm"/>
    <property type="match status" value="1"/>
</dbReference>
<dbReference type="EMBL" id="FMXO01000009">
    <property type="protein sequence ID" value="SDB37355.1"/>
    <property type="molecule type" value="Genomic_DNA"/>
</dbReference>
<dbReference type="RefSeq" id="WP_092120248.1">
    <property type="nucleotide sequence ID" value="NZ_FMXO01000009.1"/>
</dbReference>
<evidence type="ECO:0000313" key="17">
    <source>
        <dbReference type="EMBL" id="SDB37355.1"/>
    </source>
</evidence>
<dbReference type="InterPro" id="IPR001708">
    <property type="entry name" value="YidC/ALB3/OXA1/COX18"/>
</dbReference>
<dbReference type="OrthoDB" id="9780552at2"/>
<comment type="caution">
    <text evidence="13">Lacks conserved residue(s) required for the propagation of feature annotation.</text>
</comment>
<dbReference type="PRINTS" id="PR00701">
    <property type="entry name" value="60KDINNERMP"/>
</dbReference>
<dbReference type="PANTHER" id="PTHR12428:SF65">
    <property type="entry name" value="CYTOCHROME C OXIDASE ASSEMBLY PROTEIN COX18, MITOCHONDRIAL"/>
    <property type="match status" value="1"/>
</dbReference>
<evidence type="ECO:0000259" key="16">
    <source>
        <dbReference type="Pfam" id="PF14849"/>
    </source>
</evidence>
<dbReference type="InterPro" id="IPR047196">
    <property type="entry name" value="YidC_ALB_C"/>
</dbReference>
<sequence>MDHKRAFLAITVSLAFLVLWSWYFAPQHQPVPRTDTPHVESQPSPAPEITPIDPSLAPPPAIAPGFQAETPLDPGFTAAPLVRGKQITVRNPYFQAVFNSEGGVLERFELLQYRQTIDQNAPFVDLIGSPEPRKRPMGLLWNSQPTWMQGEWTFEGENLHLQHGQTGTLTFIGRFGLLELVRTFQFTGDSYLIDEQVQVRNHSPNQISATLGFTLASEALSAIRDRYTPTQIMFYDATGLEQEKSEKRLLPGIQAEGGIRWGAIQSNYFLTAVVPAFNDPVFKARLEDGVHRAVMETRNFVLDPQLEMQFRATYYLGPREREALSVAPGNLLEALHYGWFDLIASPLIQVLNFFYGYVHNYGLAIILLTVVIKLIFWPLSQKSYKSMQQMKKLQPMMLKLREKHKDDRQKMNEEMMQLYKTYKVNPLGGCLPIAVQIPVFISLYQALMGAIELRHAPFISHVPFTDIIWLADLSARDPYYITPVVMGATMFLQQKLTPAPGDPMQAKIMLFLPIIFTFLFLSFPSGLVLYWLVNNVLSIAQQWWVMRKA</sequence>
<evidence type="ECO:0000256" key="3">
    <source>
        <dbReference type="ARBA" id="ARBA00015325"/>
    </source>
</evidence>
<feature type="transmembrane region" description="Helical" evidence="13">
    <location>
        <begin position="361"/>
        <end position="380"/>
    </location>
</feature>
<dbReference type="HAMAP" id="MF_01810">
    <property type="entry name" value="YidC_type1"/>
    <property type="match status" value="1"/>
</dbReference>
<keyword evidence="5 13" id="KW-1003">Cell membrane</keyword>
<dbReference type="PANTHER" id="PTHR12428">
    <property type="entry name" value="OXA1"/>
    <property type="match status" value="1"/>
</dbReference>
<evidence type="ECO:0000256" key="10">
    <source>
        <dbReference type="ARBA" id="ARBA00023186"/>
    </source>
</evidence>
<evidence type="ECO:0000256" key="5">
    <source>
        <dbReference type="ARBA" id="ARBA00022475"/>
    </source>
</evidence>
<evidence type="ECO:0000256" key="13">
    <source>
        <dbReference type="HAMAP-Rule" id="MF_01810"/>
    </source>
</evidence>
<feature type="region of interest" description="Disordered" evidence="14">
    <location>
        <begin position="32"/>
        <end position="58"/>
    </location>
</feature>
<gene>
    <name evidence="13" type="primary">yidC</name>
    <name evidence="17" type="ORF">SAMN05660653_01789</name>
</gene>
<evidence type="ECO:0000256" key="8">
    <source>
        <dbReference type="ARBA" id="ARBA00022989"/>
    </source>
</evidence>
<evidence type="ECO:0000256" key="9">
    <source>
        <dbReference type="ARBA" id="ARBA00023136"/>
    </source>
</evidence>
<dbReference type="AlphaFoldDB" id="A0A1G6CXF1"/>
<feature type="domain" description="Membrane insertase YidC/Oxa/ALB C-terminal" evidence="15">
    <location>
        <begin position="361"/>
        <end position="547"/>
    </location>
</feature>
<comment type="subunit">
    <text evidence="13">Interacts with the Sec translocase complex via SecD. Specifically interacts with transmembrane segments of nascent integral membrane proteins during membrane integration.</text>
</comment>
<dbReference type="GO" id="GO:0015031">
    <property type="term" value="P:protein transport"/>
    <property type="evidence" value="ECO:0007669"/>
    <property type="project" value="UniProtKB-KW"/>
</dbReference>
<evidence type="ECO:0000256" key="4">
    <source>
        <dbReference type="ARBA" id="ARBA00022448"/>
    </source>
</evidence>
<dbReference type="Pfam" id="PF02096">
    <property type="entry name" value="60KD_IMP"/>
    <property type="match status" value="1"/>
</dbReference>
<dbReference type="GO" id="GO:0032977">
    <property type="term" value="F:membrane insertase activity"/>
    <property type="evidence" value="ECO:0007669"/>
    <property type="project" value="InterPro"/>
</dbReference>
<dbReference type="InterPro" id="IPR019998">
    <property type="entry name" value="Membr_insert_YidC"/>
</dbReference>
<keyword evidence="10 13" id="KW-0143">Chaperone</keyword>
<dbReference type="InterPro" id="IPR038221">
    <property type="entry name" value="YidC_periplasmic_sf"/>
</dbReference>
<organism evidence="17 18">
    <name type="scientific">Desulfonatronum thiosulfatophilum</name>
    <dbReference type="NCBI Taxonomy" id="617002"/>
    <lineage>
        <taxon>Bacteria</taxon>
        <taxon>Pseudomonadati</taxon>
        <taxon>Thermodesulfobacteriota</taxon>
        <taxon>Desulfovibrionia</taxon>
        <taxon>Desulfovibrionales</taxon>
        <taxon>Desulfonatronaceae</taxon>
        <taxon>Desulfonatronum</taxon>
    </lineage>
</organism>
<evidence type="ECO:0000256" key="11">
    <source>
        <dbReference type="ARBA" id="ARBA00033245"/>
    </source>
</evidence>
<keyword evidence="4 13" id="KW-0813">Transport</keyword>
<keyword evidence="7 13" id="KW-0653">Protein transport</keyword>
<protein>
    <recommendedName>
        <fullName evidence="3 13">Membrane protein insertase YidC</fullName>
    </recommendedName>
    <alternativeName>
        <fullName evidence="12 13">Foldase YidC</fullName>
    </alternativeName>
    <alternativeName>
        <fullName evidence="11 13">Membrane integrase YidC</fullName>
    </alternativeName>
    <alternativeName>
        <fullName evidence="13">Membrane protein YidC</fullName>
    </alternativeName>
</protein>
<dbReference type="NCBIfam" id="TIGR03593">
    <property type="entry name" value="yidC_nterm"/>
    <property type="match status" value="1"/>
</dbReference>
<feature type="transmembrane region" description="Helical" evidence="13">
    <location>
        <begin position="6"/>
        <end position="25"/>
    </location>
</feature>
<keyword evidence="8 13" id="KW-1133">Transmembrane helix</keyword>
<reference evidence="17 18" key="1">
    <citation type="submission" date="2016-10" db="EMBL/GenBank/DDBJ databases">
        <authorList>
            <person name="de Groot N.N."/>
        </authorList>
    </citation>
    <scope>NUCLEOTIDE SEQUENCE [LARGE SCALE GENOMIC DNA]</scope>
    <source>
        <strain evidence="17 18">ASO4-2</strain>
    </source>
</reference>
<dbReference type="GO" id="GO:0005886">
    <property type="term" value="C:plasma membrane"/>
    <property type="evidence" value="ECO:0007669"/>
    <property type="project" value="UniProtKB-SubCell"/>
</dbReference>
<comment type="similarity">
    <text evidence="2 13">Belongs to the OXA1/ALB3/YidC family. Type 1 subfamily.</text>
</comment>
<dbReference type="Proteomes" id="UP000198771">
    <property type="component" value="Unassembled WGS sequence"/>
</dbReference>
<feature type="transmembrane region" description="Helical" evidence="13">
    <location>
        <begin position="510"/>
        <end position="533"/>
    </location>
</feature>
<dbReference type="Pfam" id="PF14849">
    <property type="entry name" value="YidC_periplas"/>
    <property type="match status" value="1"/>
</dbReference>
<proteinExistence type="inferred from homology"/>
<feature type="domain" description="Membrane insertase YidC N-terminal" evidence="16">
    <location>
        <begin position="86"/>
        <end position="349"/>
    </location>
</feature>
<evidence type="ECO:0000256" key="14">
    <source>
        <dbReference type="SAM" id="MobiDB-lite"/>
    </source>
</evidence>
<evidence type="ECO:0000259" key="15">
    <source>
        <dbReference type="Pfam" id="PF02096"/>
    </source>
</evidence>
<dbReference type="InterPro" id="IPR028053">
    <property type="entry name" value="Membr_insert_YidC_N"/>
</dbReference>
<keyword evidence="9 13" id="KW-0472">Membrane</keyword>
<comment type="subcellular location">
    <subcellularLocation>
        <location evidence="1">Cell inner membrane</location>
        <topology evidence="1">Multi-pass membrane protein</topology>
    </subcellularLocation>
    <subcellularLocation>
        <location evidence="13">Cell membrane</location>
        <topology evidence="13">Multi-pass membrane protein</topology>
    </subcellularLocation>
</comment>
<evidence type="ECO:0000256" key="6">
    <source>
        <dbReference type="ARBA" id="ARBA00022692"/>
    </source>
</evidence>
<evidence type="ECO:0000313" key="18">
    <source>
        <dbReference type="Proteomes" id="UP000198771"/>
    </source>
</evidence>
<dbReference type="CDD" id="cd20070">
    <property type="entry name" value="5TM_YidC_Alb3"/>
    <property type="match status" value="1"/>
</dbReference>
<evidence type="ECO:0000256" key="7">
    <source>
        <dbReference type="ARBA" id="ARBA00022927"/>
    </source>
</evidence>
<evidence type="ECO:0000256" key="1">
    <source>
        <dbReference type="ARBA" id="ARBA00004429"/>
    </source>
</evidence>
<dbReference type="Gene3D" id="2.70.98.90">
    <property type="match status" value="1"/>
</dbReference>
<comment type="function">
    <text evidence="13">Required for the insertion and/or proper folding and/or complex formation of integral membrane proteins into the membrane. Involved in integration of membrane proteins that insert both dependently and independently of the Sec translocase complex, as well as at least some lipoproteins. Aids folding of multispanning membrane proteins.</text>
</comment>
<dbReference type="GO" id="GO:0051205">
    <property type="term" value="P:protein insertion into membrane"/>
    <property type="evidence" value="ECO:0007669"/>
    <property type="project" value="TreeGrafter"/>
</dbReference>